<evidence type="ECO:0000313" key="2">
    <source>
        <dbReference type="EMBL" id="MQL82643.1"/>
    </source>
</evidence>
<feature type="domain" description="Retrotransposon gag" evidence="1">
    <location>
        <begin position="83"/>
        <end position="158"/>
    </location>
</feature>
<comment type="caution">
    <text evidence="2">The sequence shown here is derived from an EMBL/GenBank/DDBJ whole genome shotgun (WGS) entry which is preliminary data.</text>
</comment>
<proteinExistence type="predicted"/>
<feature type="non-terminal residue" evidence="2">
    <location>
        <position position="226"/>
    </location>
</feature>
<dbReference type="OrthoDB" id="786614at2759"/>
<dbReference type="EMBL" id="NMUH01000645">
    <property type="protein sequence ID" value="MQL82643.1"/>
    <property type="molecule type" value="Genomic_DNA"/>
</dbReference>
<name>A0A843UNX9_COLES</name>
<protein>
    <recommendedName>
        <fullName evidence="1">Retrotransposon gag domain-containing protein</fullName>
    </recommendedName>
</protein>
<evidence type="ECO:0000259" key="1">
    <source>
        <dbReference type="Pfam" id="PF03732"/>
    </source>
</evidence>
<organism evidence="2 3">
    <name type="scientific">Colocasia esculenta</name>
    <name type="common">Wild taro</name>
    <name type="synonym">Arum esculentum</name>
    <dbReference type="NCBI Taxonomy" id="4460"/>
    <lineage>
        <taxon>Eukaryota</taxon>
        <taxon>Viridiplantae</taxon>
        <taxon>Streptophyta</taxon>
        <taxon>Embryophyta</taxon>
        <taxon>Tracheophyta</taxon>
        <taxon>Spermatophyta</taxon>
        <taxon>Magnoliopsida</taxon>
        <taxon>Liliopsida</taxon>
        <taxon>Araceae</taxon>
        <taxon>Aroideae</taxon>
        <taxon>Colocasieae</taxon>
        <taxon>Colocasia</taxon>
    </lineage>
</organism>
<accession>A0A843UNX9</accession>
<evidence type="ECO:0000313" key="3">
    <source>
        <dbReference type="Proteomes" id="UP000652761"/>
    </source>
</evidence>
<dbReference type="InterPro" id="IPR005162">
    <property type="entry name" value="Retrotrans_gag_dom"/>
</dbReference>
<dbReference type="AlphaFoldDB" id="A0A843UNX9"/>
<keyword evidence="3" id="KW-1185">Reference proteome</keyword>
<sequence length="226" mass="26779">MVLRLGRTSRGVRRGVSGRPQHPRVLRYSLHHHLWTTAYSCKAWSKQCRLRLRHRRHFRFNCRLRLRLQLQFLRSMTMVASVLHTRYKDGAIEVTWAKFTRLFQAKFIPEHIQDKMEQEFLSLTQDSMIVLKYEARYAPHIVVDERRKANKFLMGLKPSLRTRLIVFDHRTLDEALSTACTQESEMDQYLEEKRAAQKRLAPPFQRQDKKKVAVYQSPQCPVAASS</sequence>
<reference evidence="2" key="1">
    <citation type="submission" date="2017-07" db="EMBL/GenBank/DDBJ databases">
        <title>Taro Niue Genome Assembly and Annotation.</title>
        <authorList>
            <person name="Atibalentja N."/>
            <person name="Keating K."/>
            <person name="Fields C.J."/>
        </authorList>
    </citation>
    <scope>NUCLEOTIDE SEQUENCE</scope>
    <source>
        <strain evidence="2">Niue_2</strain>
        <tissue evidence="2">Leaf</tissue>
    </source>
</reference>
<gene>
    <name evidence="2" type="ORF">Taro_015119</name>
</gene>
<dbReference type="Proteomes" id="UP000652761">
    <property type="component" value="Unassembled WGS sequence"/>
</dbReference>
<dbReference type="Pfam" id="PF03732">
    <property type="entry name" value="Retrotrans_gag"/>
    <property type="match status" value="1"/>
</dbReference>